<gene>
    <name evidence="2" type="ORF">AA23TX_03460</name>
</gene>
<dbReference type="EMBL" id="CABVGP010000001">
    <property type="protein sequence ID" value="VVJ18439.1"/>
    <property type="molecule type" value="Genomic_DNA"/>
</dbReference>
<protein>
    <submittedName>
        <fullName evidence="2">Phenazine biosynthesis protein PhzF like</fullName>
    </submittedName>
</protein>
<dbReference type="PANTHER" id="PTHR13774:SF32">
    <property type="entry name" value="ANTISENSE-ENHANCING SEQUENCE 1"/>
    <property type="match status" value="1"/>
</dbReference>
<keyword evidence="3" id="KW-1185">Reference proteome</keyword>
<dbReference type="SUPFAM" id="SSF54506">
    <property type="entry name" value="Diaminopimelate epimerase-like"/>
    <property type="match status" value="1"/>
</dbReference>
<dbReference type="PIRSF" id="PIRSF016184">
    <property type="entry name" value="PhzC_PhzF"/>
    <property type="match status" value="1"/>
</dbReference>
<sequence>MRLFHQVDVFADEFPYGNPVAVVHNADDLSTTDMAAIARWTNLAETTFLLTPTHPSADYRLRIFTISRELPFAGHATLGAARAWLAAGNTPGRAGRIEQQCGAGPVHIRSEADLLWFAAPPLLRDAPVTDYELRALAAGLRIEPEQITAARWADNGPGWVVVLLASAEAVLAITPDYGRLSGFSAVGVVGPHPAGSEALFEVRAFTDEGTRWEEDPVTGSLNAAVAQWLIPAGGAPARYTATQGAALQRRGRIHLSHHDGEIWVGGRTALGITGQWH</sequence>
<feature type="active site" evidence="1">
    <location>
        <position position="45"/>
    </location>
</feature>
<proteinExistence type="predicted"/>
<name>A0A6I8LTJ6_9PSEU</name>
<evidence type="ECO:0000313" key="2">
    <source>
        <dbReference type="EMBL" id="VVJ18439.1"/>
    </source>
</evidence>
<accession>A0A6I8LTJ6</accession>
<dbReference type="RefSeq" id="WP_155543437.1">
    <property type="nucleotide sequence ID" value="NZ_CABVGP010000001.1"/>
</dbReference>
<dbReference type="GO" id="GO:0005737">
    <property type="term" value="C:cytoplasm"/>
    <property type="evidence" value="ECO:0007669"/>
    <property type="project" value="TreeGrafter"/>
</dbReference>
<dbReference type="Gene3D" id="3.10.310.10">
    <property type="entry name" value="Diaminopimelate Epimerase, Chain A, domain 1"/>
    <property type="match status" value="2"/>
</dbReference>
<organism evidence="2 3">
    <name type="scientific">Amycolatopsis camponoti</name>
    <dbReference type="NCBI Taxonomy" id="2606593"/>
    <lineage>
        <taxon>Bacteria</taxon>
        <taxon>Bacillati</taxon>
        <taxon>Actinomycetota</taxon>
        <taxon>Actinomycetes</taxon>
        <taxon>Pseudonocardiales</taxon>
        <taxon>Pseudonocardiaceae</taxon>
        <taxon>Amycolatopsis</taxon>
    </lineage>
</organism>
<evidence type="ECO:0000313" key="3">
    <source>
        <dbReference type="Proteomes" id="UP000399805"/>
    </source>
</evidence>
<dbReference type="InterPro" id="IPR003719">
    <property type="entry name" value="Phenazine_PhzF-like"/>
</dbReference>
<evidence type="ECO:0000256" key="1">
    <source>
        <dbReference type="PIRSR" id="PIRSR016184-1"/>
    </source>
</evidence>
<dbReference type="GO" id="GO:0016853">
    <property type="term" value="F:isomerase activity"/>
    <property type="evidence" value="ECO:0007669"/>
    <property type="project" value="TreeGrafter"/>
</dbReference>
<dbReference type="PANTHER" id="PTHR13774">
    <property type="entry name" value="PHENAZINE BIOSYNTHESIS PROTEIN"/>
    <property type="match status" value="1"/>
</dbReference>
<dbReference type="NCBIfam" id="TIGR00654">
    <property type="entry name" value="PhzF_family"/>
    <property type="match status" value="1"/>
</dbReference>
<reference evidence="2 3" key="1">
    <citation type="submission" date="2019-09" db="EMBL/GenBank/DDBJ databases">
        <authorList>
            <person name="Leyn A S."/>
        </authorList>
    </citation>
    <scope>NUCLEOTIDE SEQUENCE [LARGE SCALE GENOMIC DNA]</scope>
    <source>
        <strain evidence="2">AA231_1</strain>
    </source>
</reference>
<dbReference type="Pfam" id="PF02567">
    <property type="entry name" value="PhzC-PhzF"/>
    <property type="match status" value="1"/>
</dbReference>
<dbReference type="Proteomes" id="UP000399805">
    <property type="component" value="Unassembled WGS sequence"/>
</dbReference>
<dbReference type="AlphaFoldDB" id="A0A6I8LTJ6"/>